<organism evidence="1 2">
    <name type="scientific">Paraburkholderia aspalathi</name>
    <dbReference type="NCBI Taxonomy" id="1324617"/>
    <lineage>
        <taxon>Bacteria</taxon>
        <taxon>Pseudomonadati</taxon>
        <taxon>Pseudomonadota</taxon>
        <taxon>Betaproteobacteria</taxon>
        <taxon>Burkholderiales</taxon>
        <taxon>Burkholderiaceae</taxon>
        <taxon>Paraburkholderia</taxon>
    </lineage>
</organism>
<dbReference type="EMBL" id="FPBH01000004">
    <property type="protein sequence ID" value="SFT82955.1"/>
    <property type="molecule type" value="Genomic_DNA"/>
</dbReference>
<reference evidence="1 2" key="1">
    <citation type="submission" date="2016-10" db="EMBL/GenBank/DDBJ databases">
        <authorList>
            <person name="de Groot N.N."/>
        </authorList>
    </citation>
    <scope>NUCLEOTIDE SEQUENCE [LARGE SCALE GENOMIC DNA]</scope>
    <source>
        <strain evidence="1 2">LMG 27731</strain>
    </source>
</reference>
<evidence type="ECO:0000313" key="2">
    <source>
        <dbReference type="Proteomes" id="UP000198844"/>
    </source>
</evidence>
<sequence length="34" mass="3530">MLRALVSMLMFGLIGSAISGADAYFNRGLARVGA</sequence>
<gene>
    <name evidence="1" type="ORF">SAMN05192563_1004234</name>
</gene>
<proteinExistence type="predicted"/>
<dbReference type="Proteomes" id="UP000198844">
    <property type="component" value="Unassembled WGS sequence"/>
</dbReference>
<name>A0A1I7B730_9BURK</name>
<evidence type="ECO:0000313" key="1">
    <source>
        <dbReference type="EMBL" id="SFT82955.1"/>
    </source>
</evidence>
<dbReference type="AlphaFoldDB" id="A0A1I7B730"/>
<accession>A0A1I7B730</accession>
<protein>
    <submittedName>
        <fullName evidence="1">Uncharacterized protein</fullName>
    </submittedName>
</protein>